<keyword evidence="2" id="KW-1003">Cell membrane</keyword>
<keyword evidence="4 6" id="KW-1133">Transmembrane helix</keyword>
<feature type="transmembrane region" description="Helical" evidence="6">
    <location>
        <begin position="12"/>
        <end position="32"/>
    </location>
</feature>
<evidence type="ECO:0000256" key="1">
    <source>
        <dbReference type="ARBA" id="ARBA00004651"/>
    </source>
</evidence>
<keyword evidence="3 6" id="KW-0812">Transmembrane</keyword>
<keyword evidence="5 6" id="KW-0472">Membrane</keyword>
<dbReference type="GO" id="GO:0005886">
    <property type="term" value="C:plasma membrane"/>
    <property type="evidence" value="ECO:0007669"/>
    <property type="project" value="UniProtKB-SubCell"/>
</dbReference>
<evidence type="ECO:0000259" key="7">
    <source>
        <dbReference type="Pfam" id="PF02308"/>
    </source>
</evidence>
<dbReference type="InterPro" id="IPR049177">
    <property type="entry name" value="MgtC_SapB_SrpB_YhiD_N"/>
</dbReference>
<dbReference type="PANTHER" id="PTHR33778">
    <property type="entry name" value="PROTEIN MGTC"/>
    <property type="match status" value="1"/>
</dbReference>
<evidence type="ECO:0000256" key="3">
    <source>
        <dbReference type="ARBA" id="ARBA00022692"/>
    </source>
</evidence>
<evidence type="ECO:0000256" key="6">
    <source>
        <dbReference type="SAM" id="Phobius"/>
    </source>
</evidence>
<name>A0A7C4FEL3_9CREN</name>
<dbReference type="PANTHER" id="PTHR33778:SF1">
    <property type="entry name" value="MAGNESIUM TRANSPORTER YHID-RELATED"/>
    <property type="match status" value="1"/>
</dbReference>
<accession>A0A7C4FEL3</accession>
<comment type="caution">
    <text evidence="8">The sequence shown here is derived from an EMBL/GenBank/DDBJ whole genome shotgun (WGS) entry which is preliminary data.</text>
</comment>
<comment type="subcellular location">
    <subcellularLocation>
        <location evidence="1">Cell membrane</location>
        <topology evidence="1">Multi-pass membrane protein</topology>
    </subcellularLocation>
</comment>
<dbReference type="InterPro" id="IPR003416">
    <property type="entry name" value="MgtC/SapB/SrpB/YhiD_fam"/>
</dbReference>
<dbReference type="PRINTS" id="PR01837">
    <property type="entry name" value="MGTCSAPBPROT"/>
</dbReference>
<dbReference type="EMBL" id="DTFF01000010">
    <property type="protein sequence ID" value="HGI86983.1"/>
    <property type="molecule type" value="Genomic_DNA"/>
</dbReference>
<feature type="domain" description="MgtC/SapB/SrpB/YhiD N-terminal" evidence="7">
    <location>
        <begin position="19"/>
        <end position="135"/>
    </location>
</feature>
<evidence type="ECO:0000313" key="8">
    <source>
        <dbReference type="EMBL" id="HGI86983.1"/>
    </source>
</evidence>
<reference evidence="8" key="1">
    <citation type="journal article" date="2020" name="mSystems">
        <title>Genome- and Community-Level Interaction Insights into Carbon Utilization and Element Cycling Functions of Hydrothermarchaeota in Hydrothermal Sediment.</title>
        <authorList>
            <person name="Zhou Z."/>
            <person name="Liu Y."/>
            <person name="Xu W."/>
            <person name="Pan J."/>
            <person name="Luo Z.H."/>
            <person name="Li M."/>
        </authorList>
    </citation>
    <scope>NUCLEOTIDE SEQUENCE [LARGE SCALE GENOMIC DNA]</scope>
    <source>
        <strain evidence="8">SpSt-732</strain>
    </source>
</reference>
<evidence type="ECO:0000256" key="5">
    <source>
        <dbReference type="ARBA" id="ARBA00023136"/>
    </source>
</evidence>
<feature type="transmembrane region" description="Helical" evidence="6">
    <location>
        <begin position="93"/>
        <end position="114"/>
    </location>
</feature>
<gene>
    <name evidence="8" type="ORF">ENV14_01085</name>
</gene>
<sequence>MTLYATAASEGIVDALVKLGIAFALSFAIGFERELRHKPAGIRTHVLVCLGSTLFTIISYQAFPQDPARIASNIATGIGFIGAGVIMKAEDRVVGLTTAASLWLTAAIGLAIGLGLYTTATIATVFGLLTLLLKPVEDLILKRKRLRKAEGEG</sequence>
<proteinExistence type="predicted"/>
<dbReference type="Pfam" id="PF02308">
    <property type="entry name" value="MgtC"/>
    <property type="match status" value="1"/>
</dbReference>
<protein>
    <submittedName>
        <fullName evidence="8">MgtC/SapB family protein</fullName>
    </submittedName>
</protein>
<evidence type="ECO:0000256" key="2">
    <source>
        <dbReference type="ARBA" id="ARBA00022475"/>
    </source>
</evidence>
<evidence type="ECO:0000256" key="4">
    <source>
        <dbReference type="ARBA" id="ARBA00022989"/>
    </source>
</evidence>
<feature type="transmembrane region" description="Helical" evidence="6">
    <location>
        <begin position="44"/>
        <end position="63"/>
    </location>
</feature>
<feature type="transmembrane region" description="Helical" evidence="6">
    <location>
        <begin position="69"/>
        <end position="86"/>
    </location>
</feature>
<dbReference type="AlphaFoldDB" id="A0A7C4FEL3"/>
<organism evidence="8">
    <name type="scientific">Ignisphaera aggregans</name>
    <dbReference type="NCBI Taxonomy" id="334771"/>
    <lineage>
        <taxon>Archaea</taxon>
        <taxon>Thermoproteota</taxon>
        <taxon>Thermoprotei</taxon>
        <taxon>Desulfurococcales</taxon>
        <taxon>Desulfurococcaceae</taxon>
        <taxon>Ignisphaera</taxon>
    </lineage>
</organism>